<reference key="2">
    <citation type="submission" date="2011-04" db="EMBL/GenBank/DDBJ databases">
        <title>Complete sequence of chromosome of Haliscomenobacter hydrossis DSM 1100.</title>
        <authorList>
            <consortium name="US DOE Joint Genome Institute (JGI-PGF)"/>
            <person name="Lucas S."/>
            <person name="Han J."/>
            <person name="Lapidus A."/>
            <person name="Bruce D."/>
            <person name="Goodwin L."/>
            <person name="Pitluck S."/>
            <person name="Peters L."/>
            <person name="Kyrpides N."/>
            <person name="Mavromatis K."/>
            <person name="Ivanova N."/>
            <person name="Ovchinnikova G."/>
            <person name="Pagani I."/>
            <person name="Daligault H."/>
            <person name="Detter J.C."/>
            <person name="Han C."/>
            <person name="Land M."/>
            <person name="Hauser L."/>
            <person name="Markowitz V."/>
            <person name="Cheng J.-F."/>
            <person name="Hugenholtz P."/>
            <person name="Woyke T."/>
            <person name="Wu D."/>
            <person name="Verbarg S."/>
            <person name="Frueling A."/>
            <person name="Brambilla E."/>
            <person name="Klenk H.-P."/>
            <person name="Eisen J.A."/>
        </authorList>
    </citation>
    <scope>NUCLEOTIDE SEQUENCE</scope>
    <source>
        <strain>DSM 1100</strain>
    </source>
</reference>
<dbReference type="AlphaFoldDB" id="F4L634"/>
<evidence type="ECO:0008006" key="3">
    <source>
        <dbReference type="Google" id="ProtNLM"/>
    </source>
</evidence>
<dbReference type="Proteomes" id="UP000008461">
    <property type="component" value="Chromosome"/>
</dbReference>
<keyword evidence="2" id="KW-1185">Reference proteome</keyword>
<dbReference type="eggNOG" id="COG4430">
    <property type="taxonomic scope" value="Bacteria"/>
</dbReference>
<dbReference type="Pfam" id="PF13376">
    <property type="entry name" value="OmdA"/>
    <property type="match status" value="1"/>
</dbReference>
<sequence>MPEKEIETFCPRSRQEWRQWLQENHQTKQSIWLIYYKKKTNIPSITWSEVVDEALCFGWIDSTAKPLDEEKYMQFITRRKPKSVWSKINKEKVQRFIDEGLMMPAGFASIEIAKKNGSWSILDEVDAMIIPPDLEMGFAAQPGSKEAFLSLSKSAQKLLLYGLVMAKQPATREKRIGEIVAKVGQKG</sequence>
<protein>
    <recommendedName>
        <fullName evidence="3">Bacteriocin-protection protein, YdeI/OmpD-associated family</fullName>
    </recommendedName>
</protein>
<dbReference type="KEGG" id="hhy:Halhy_5269"/>
<dbReference type="RefSeq" id="WP_013767629.1">
    <property type="nucleotide sequence ID" value="NC_015510.1"/>
</dbReference>
<dbReference type="EMBL" id="CP002691">
    <property type="protein sequence ID" value="AEE53094.1"/>
    <property type="molecule type" value="Genomic_DNA"/>
</dbReference>
<gene>
    <name evidence="1" type="ordered locus">Halhy_5269</name>
</gene>
<proteinExistence type="predicted"/>
<organism evidence="1 2">
    <name type="scientific">Haliscomenobacter hydrossis (strain ATCC 27775 / DSM 1100 / LMG 10767 / O)</name>
    <dbReference type="NCBI Taxonomy" id="760192"/>
    <lineage>
        <taxon>Bacteria</taxon>
        <taxon>Pseudomonadati</taxon>
        <taxon>Bacteroidota</taxon>
        <taxon>Saprospiria</taxon>
        <taxon>Saprospirales</taxon>
        <taxon>Haliscomenobacteraceae</taxon>
        <taxon>Haliscomenobacter</taxon>
    </lineage>
</organism>
<evidence type="ECO:0000313" key="1">
    <source>
        <dbReference type="EMBL" id="AEE53094.1"/>
    </source>
</evidence>
<reference evidence="1 2" key="1">
    <citation type="journal article" date="2011" name="Stand. Genomic Sci.">
        <title>Complete genome sequence of Haliscomenobacter hydrossis type strain (O).</title>
        <authorList>
            <consortium name="US DOE Joint Genome Institute (JGI-PGF)"/>
            <person name="Daligault H."/>
            <person name="Lapidus A."/>
            <person name="Zeytun A."/>
            <person name="Nolan M."/>
            <person name="Lucas S."/>
            <person name="Del Rio T.G."/>
            <person name="Tice H."/>
            <person name="Cheng J.F."/>
            <person name="Tapia R."/>
            <person name="Han C."/>
            <person name="Goodwin L."/>
            <person name="Pitluck S."/>
            <person name="Liolios K."/>
            <person name="Pagani I."/>
            <person name="Ivanova N."/>
            <person name="Huntemann M."/>
            <person name="Mavromatis K."/>
            <person name="Mikhailova N."/>
            <person name="Pati A."/>
            <person name="Chen A."/>
            <person name="Palaniappan K."/>
            <person name="Land M."/>
            <person name="Hauser L."/>
            <person name="Brambilla E.M."/>
            <person name="Rohde M."/>
            <person name="Verbarg S."/>
            <person name="Goker M."/>
            <person name="Bristow J."/>
            <person name="Eisen J.A."/>
            <person name="Markowitz V."/>
            <person name="Hugenholtz P."/>
            <person name="Kyrpides N.C."/>
            <person name="Klenk H.P."/>
            <person name="Woyke T."/>
        </authorList>
    </citation>
    <scope>NUCLEOTIDE SEQUENCE [LARGE SCALE GENOMIC DNA]</scope>
    <source>
        <strain evidence="2">ATCC 27775 / DSM 1100 / LMG 10767 / O</strain>
    </source>
</reference>
<dbReference type="HOGENOM" id="CLU_076645_2_0_10"/>
<dbReference type="OrthoDB" id="9796999at2"/>
<dbReference type="STRING" id="760192.Halhy_5269"/>
<name>F4L634_HALH1</name>
<evidence type="ECO:0000313" key="2">
    <source>
        <dbReference type="Proteomes" id="UP000008461"/>
    </source>
</evidence>
<accession>F4L634</accession>